<proteinExistence type="predicted"/>
<keyword evidence="2" id="KW-1185">Reference proteome</keyword>
<dbReference type="AlphaFoldDB" id="A0A1X0NGS9"/>
<dbReference type="EMBL" id="NBCO01000079">
    <property type="protein sequence ID" value="ORC82979.1"/>
    <property type="molecule type" value="Genomic_DNA"/>
</dbReference>
<reference evidence="1 2" key="1">
    <citation type="submission" date="2017-03" db="EMBL/GenBank/DDBJ databases">
        <title>An alternative strategy for trypanosome survival in the mammalian bloodstream revealed through genome and transcriptome analysis of the ubiquitous bovine parasite Trypanosoma (Megatrypanum) theileri.</title>
        <authorList>
            <person name="Kelly S."/>
            <person name="Ivens A."/>
            <person name="Mott A."/>
            <person name="O'Neill E."/>
            <person name="Emms D."/>
            <person name="Macleod O."/>
            <person name="Voorheis P."/>
            <person name="Matthews J."/>
            <person name="Matthews K."/>
            <person name="Carrington M."/>
        </authorList>
    </citation>
    <scope>NUCLEOTIDE SEQUENCE [LARGE SCALE GENOMIC DNA]</scope>
    <source>
        <strain evidence="1">Edinburgh</strain>
    </source>
</reference>
<name>A0A1X0NGS9_9TRYP</name>
<gene>
    <name evidence="1" type="ORF">TM35_000791050</name>
</gene>
<accession>A0A1X0NGS9</accession>
<protein>
    <submittedName>
        <fullName evidence="1">Uncharacterized protein</fullName>
    </submittedName>
</protein>
<sequence length="334" mass="37391">MTSAISPLRNSVVELPWKALIAAAQPYQTLSGPALSVNFLQQPNLLPFQRLPFHHSGVYGRYFHSLLHSLAEFATTPRPVRNSHVKMLHAPKEDFWKSVGVLNSVYHTTYTPFVHQHPVMGAVELTSPSHRRKKDVRLSLYNSTHQPIATMIATGSSSDVYVEEEEKNIEVPLPHCDLDETVPAAEVVSSIKRLMDGSIMQQILFKNKVDQGVGGDVVPPWRIDGCVAEFCQMLALNEFLAPHVSSKDSHMWTIAAQQTVSYGELFLDEPVDLVSASPRVFAQYRMPPWRHRIGLPLFSIDVQPLCVALRLEVRQHGTTKITGTYFLVDVAAHL</sequence>
<dbReference type="GeneID" id="39991132"/>
<evidence type="ECO:0000313" key="2">
    <source>
        <dbReference type="Proteomes" id="UP000192257"/>
    </source>
</evidence>
<evidence type="ECO:0000313" key="1">
    <source>
        <dbReference type="EMBL" id="ORC82979.1"/>
    </source>
</evidence>
<dbReference type="RefSeq" id="XP_028877346.1">
    <property type="nucleotide sequence ID" value="XM_029031352.1"/>
</dbReference>
<dbReference type="OrthoDB" id="272229at2759"/>
<organism evidence="1 2">
    <name type="scientific">Trypanosoma theileri</name>
    <dbReference type="NCBI Taxonomy" id="67003"/>
    <lineage>
        <taxon>Eukaryota</taxon>
        <taxon>Discoba</taxon>
        <taxon>Euglenozoa</taxon>
        <taxon>Kinetoplastea</taxon>
        <taxon>Metakinetoplastina</taxon>
        <taxon>Trypanosomatida</taxon>
        <taxon>Trypanosomatidae</taxon>
        <taxon>Trypanosoma</taxon>
    </lineage>
</organism>
<comment type="caution">
    <text evidence="1">The sequence shown here is derived from an EMBL/GenBank/DDBJ whole genome shotgun (WGS) entry which is preliminary data.</text>
</comment>
<dbReference type="VEuPathDB" id="TriTrypDB:TM35_000791050"/>
<dbReference type="Proteomes" id="UP000192257">
    <property type="component" value="Unassembled WGS sequence"/>
</dbReference>